<evidence type="ECO:0000313" key="2">
    <source>
        <dbReference type="Proteomes" id="UP000032180"/>
    </source>
</evidence>
<dbReference type="Gramene" id="LPERR01G12850.1">
    <property type="protein sequence ID" value="LPERR01G12850.1"/>
    <property type="gene ID" value="LPERR01G12850"/>
</dbReference>
<dbReference type="AlphaFoldDB" id="A0A0D9V0H4"/>
<dbReference type="Proteomes" id="UP000032180">
    <property type="component" value="Chromosome 1"/>
</dbReference>
<accession>A0A0D9V0H4</accession>
<dbReference type="HOGENOM" id="CLU_2389369_0_0_1"/>
<organism evidence="1 2">
    <name type="scientific">Leersia perrieri</name>
    <dbReference type="NCBI Taxonomy" id="77586"/>
    <lineage>
        <taxon>Eukaryota</taxon>
        <taxon>Viridiplantae</taxon>
        <taxon>Streptophyta</taxon>
        <taxon>Embryophyta</taxon>
        <taxon>Tracheophyta</taxon>
        <taxon>Spermatophyta</taxon>
        <taxon>Magnoliopsida</taxon>
        <taxon>Liliopsida</taxon>
        <taxon>Poales</taxon>
        <taxon>Poaceae</taxon>
        <taxon>BOP clade</taxon>
        <taxon>Oryzoideae</taxon>
        <taxon>Oryzeae</taxon>
        <taxon>Oryzinae</taxon>
        <taxon>Leersia</taxon>
    </lineage>
</organism>
<dbReference type="EnsemblPlants" id="LPERR01G12850.1">
    <property type="protein sequence ID" value="LPERR01G12850.1"/>
    <property type="gene ID" value="LPERR01G12850"/>
</dbReference>
<name>A0A0D9V0H4_9ORYZ</name>
<evidence type="ECO:0000313" key="1">
    <source>
        <dbReference type="EnsemblPlants" id="LPERR01G12850.1"/>
    </source>
</evidence>
<proteinExistence type="predicted"/>
<protein>
    <submittedName>
        <fullName evidence="1">Uncharacterized protein</fullName>
    </submittedName>
</protein>
<reference evidence="1" key="3">
    <citation type="submission" date="2015-04" db="UniProtKB">
        <authorList>
            <consortium name="EnsemblPlants"/>
        </authorList>
    </citation>
    <scope>IDENTIFICATION</scope>
</reference>
<reference evidence="2" key="2">
    <citation type="submission" date="2013-12" db="EMBL/GenBank/DDBJ databases">
        <authorList>
            <person name="Yu Y."/>
            <person name="Lee S."/>
            <person name="de Baynast K."/>
            <person name="Wissotski M."/>
            <person name="Liu L."/>
            <person name="Talag J."/>
            <person name="Goicoechea J."/>
            <person name="Angelova A."/>
            <person name="Jetty R."/>
            <person name="Kudrna D."/>
            <person name="Golser W."/>
            <person name="Rivera L."/>
            <person name="Zhang J."/>
            <person name="Wing R."/>
        </authorList>
    </citation>
    <scope>NUCLEOTIDE SEQUENCE</scope>
</reference>
<keyword evidence="2" id="KW-1185">Reference proteome</keyword>
<reference evidence="1 2" key="1">
    <citation type="submission" date="2012-08" db="EMBL/GenBank/DDBJ databases">
        <title>Oryza genome evolution.</title>
        <authorList>
            <person name="Wing R.A."/>
        </authorList>
    </citation>
    <scope>NUCLEOTIDE SEQUENCE</scope>
</reference>
<sequence>MSGPLKCSCAVLSARWAMVTGSSGFPSTSSRSFVKTYLHTLPSNFFPSRLFPLVVLHNNHHDSMEGMKRKQCFNFRDDVPCWIFSLKPFVMSSI</sequence>